<feature type="compositionally biased region" description="Low complexity" evidence="1">
    <location>
        <begin position="139"/>
        <end position="179"/>
    </location>
</feature>
<feature type="region of interest" description="Disordered" evidence="1">
    <location>
        <begin position="131"/>
        <end position="179"/>
    </location>
</feature>
<evidence type="ECO:0000313" key="4">
    <source>
        <dbReference type="Proteomes" id="UP000799291"/>
    </source>
</evidence>
<dbReference type="AlphaFoldDB" id="A0A6G1IVW8"/>
<sequence length="196" mass="19351">MKAFTTLAVASALLSTGYAATVKIEETPCIQNNTELKTFDVEIGKLLVGQIESVCGLKIISATDADVTKVECQAFKDAEGKDPGSAKFTQAKPALIATNPVQEGSIKCILVDGSGSSSGVTTSTTLITATGTGTGTGTGIPAPTGGNSTVSVTGTPTQPGSPTSTSSSTSPENSNNAGRVGLSVGALAVGVAALVL</sequence>
<evidence type="ECO:0000256" key="2">
    <source>
        <dbReference type="SAM" id="SignalP"/>
    </source>
</evidence>
<organism evidence="3 4">
    <name type="scientific">Lentithecium fluviatile CBS 122367</name>
    <dbReference type="NCBI Taxonomy" id="1168545"/>
    <lineage>
        <taxon>Eukaryota</taxon>
        <taxon>Fungi</taxon>
        <taxon>Dikarya</taxon>
        <taxon>Ascomycota</taxon>
        <taxon>Pezizomycotina</taxon>
        <taxon>Dothideomycetes</taxon>
        <taxon>Pleosporomycetidae</taxon>
        <taxon>Pleosporales</taxon>
        <taxon>Massarineae</taxon>
        <taxon>Lentitheciaceae</taxon>
        <taxon>Lentithecium</taxon>
    </lineage>
</organism>
<keyword evidence="4" id="KW-1185">Reference proteome</keyword>
<name>A0A6G1IVW8_9PLEO</name>
<keyword evidence="2" id="KW-0732">Signal</keyword>
<dbReference type="EMBL" id="MU005587">
    <property type="protein sequence ID" value="KAF2682394.1"/>
    <property type="molecule type" value="Genomic_DNA"/>
</dbReference>
<proteinExistence type="predicted"/>
<dbReference type="OrthoDB" id="5091764at2759"/>
<reference evidence="3" key="1">
    <citation type="journal article" date="2020" name="Stud. Mycol.">
        <title>101 Dothideomycetes genomes: a test case for predicting lifestyles and emergence of pathogens.</title>
        <authorList>
            <person name="Haridas S."/>
            <person name="Albert R."/>
            <person name="Binder M."/>
            <person name="Bloem J."/>
            <person name="Labutti K."/>
            <person name="Salamov A."/>
            <person name="Andreopoulos B."/>
            <person name="Baker S."/>
            <person name="Barry K."/>
            <person name="Bills G."/>
            <person name="Bluhm B."/>
            <person name="Cannon C."/>
            <person name="Castanera R."/>
            <person name="Culley D."/>
            <person name="Daum C."/>
            <person name="Ezra D."/>
            <person name="Gonzalez J."/>
            <person name="Henrissat B."/>
            <person name="Kuo A."/>
            <person name="Liang C."/>
            <person name="Lipzen A."/>
            <person name="Lutzoni F."/>
            <person name="Magnuson J."/>
            <person name="Mondo S."/>
            <person name="Nolan M."/>
            <person name="Ohm R."/>
            <person name="Pangilinan J."/>
            <person name="Park H.-J."/>
            <person name="Ramirez L."/>
            <person name="Alfaro M."/>
            <person name="Sun H."/>
            <person name="Tritt A."/>
            <person name="Yoshinaga Y."/>
            <person name="Zwiers L.-H."/>
            <person name="Turgeon B."/>
            <person name="Goodwin S."/>
            <person name="Spatafora J."/>
            <person name="Crous P."/>
            <person name="Grigoriev I."/>
        </authorList>
    </citation>
    <scope>NUCLEOTIDE SEQUENCE</scope>
    <source>
        <strain evidence="3">CBS 122367</strain>
    </source>
</reference>
<feature type="signal peptide" evidence="2">
    <location>
        <begin position="1"/>
        <end position="19"/>
    </location>
</feature>
<gene>
    <name evidence="3" type="ORF">K458DRAFT_488648</name>
</gene>
<evidence type="ECO:0000256" key="1">
    <source>
        <dbReference type="SAM" id="MobiDB-lite"/>
    </source>
</evidence>
<protein>
    <recommendedName>
        <fullName evidence="5">GPI anchored cell wall protein</fullName>
    </recommendedName>
</protein>
<feature type="chain" id="PRO_5026170447" description="GPI anchored cell wall protein" evidence="2">
    <location>
        <begin position="20"/>
        <end position="196"/>
    </location>
</feature>
<evidence type="ECO:0000313" key="3">
    <source>
        <dbReference type="EMBL" id="KAF2682394.1"/>
    </source>
</evidence>
<evidence type="ECO:0008006" key="5">
    <source>
        <dbReference type="Google" id="ProtNLM"/>
    </source>
</evidence>
<accession>A0A6G1IVW8</accession>
<dbReference type="Proteomes" id="UP000799291">
    <property type="component" value="Unassembled WGS sequence"/>
</dbReference>